<feature type="domain" description="P-type" evidence="3">
    <location>
        <begin position="313"/>
        <end position="365"/>
    </location>
</feature>
<comment type="caution">
    <text evidence="2">Lacks conserved residue(s) required for the propagation of feature annotation.</text>
</comment>
<feature type="domain" description="P-type" evidence="3">
    <location>
        <begin position="645"/>
        <end position="713"/>
    </location>
</feature>
<dbReference type="Gene3D" id="4.10.110.10">
    <property type="entry name" value="Spasmolytic Protein, domain 1"/>
    <property type="match status" value="3"/>
</dbReference>
<name>E4YK06_OIKDI</name>
<proteinExistence type="predicted"/>
<evidence type="ECO:0000259" key="3">
    <source>
        <dbReference type="PROSITE" id="PS51448"/>
    </source>
</evidence>
<gene>
    <name evidence="4" type="ORF">GSOID_T00028285001</name>
</gene>
<dbReference type="PANTHER" id="PTHR13826:SF14">
    <property type="entry name" value="TREFOIL FACTOR 2"/>
    <property type="match status" value="1"/>
</dbReference>
<dbReference type="PANTHER" id="PTHR13826">
    <property type="entry name" value="INTESTINAL TREFOIL FACTOR-RELATED"/>
    <property type="match status" value="1"/>
</dbReference>
<organism evidence="4">
    <name type="scientific">Oikopleura dioica</name>
    <name type="common">Tunicate</name>
    <dbReference type="NCBI Taxonomy" id="34765"/>
    <lineage>
        <taxon>Eukaryota</taxon>
        <taxon>Metazoa</taxon>
        <taxon>Chordata</taxon>
        <taxon>Tunicata</taxon>
        <taxon>Appendicularia</taxon>
        <taxon>Copelata</taxon>
        <taxon>Oikopleuridae</taxon>
        <taxon>Oikopleura</taxon>
    </lineage>
</organism>
<accession>E4YK06</accession>
<evidence type="ECO:0000313" key="4">
    <source>
        <dbReference type="EMBL" id="CBY35817.1"/>
    </source>
</evidence>
<reference evidence="4" key="1">
    <citation type="journal article" date="2010" name="Science">
        <title>Plasticity of animal genome architecture unmasked by rapid evolution of a pelagic tunicate.</title>
        <authorList>
            <person name="Denoeud F."/>
            <person name="Henriet S."/>
            <person name="Mungpakdee S."/>
            <person name="Aury J.M."/>
            <person name="Da Silva C."/>
            <person name="Brinkmann H."/>
            <person name="Mikhaleva J."/>
            <person name="Olsen L.C."/>
            <person name="Jubin C."/>
            <person name="Canestro C."/>
            <person name="Bouquet J.M."/>
            <person name="Danks G."/>
            <person name="Poulain J."/>
            <person name="Campsteijn C."/>
            <person name="Adamski M."/>
            <person name="Cross I."/>
            <person name="Yadetie F."/>
            <person name="Muffato M."/>
            <person name="Louis A."/>
            <person name="Butcher S."/>
            <person name="Tsagkogeorga G."/>
            <person name="Konrad A."/>
            <person name="Singh S."/>
            <person name="Jensen M.F."/>
            <person name="Cong E.H."/>
            <person name="Eikeseth-Otteraa H."/>
            <person name="Noel B."/>
            <person name="Anthouard V."/>
            <person name="Porcel B.M."/>
            <person name="Kachouri-Lafond R."/>
            <person name="Nishino A."/>
            <person name="Ugolini M."/>
            <person name="Chourrout P."/>
            <person name="Nishida H."/>
            <person name="Aasland R."/>
            <person name="Huzurbazar S."/>
            <person name="Westhof E."/>
            <person name="Delsuc F."/>
            <person name="Lehrach H."/>
            <person name="Reinhardt R."/>
            <person name="Weissenbach J."/>
            <person name="Roy S.W."/>
            <person name="Artiguenave F."/>
            <person name="Postlethwait J.H."/>
            <person name="Manak J.R."/>
            <person name="Thompson E.M."/>
            <person name="Jaillon O."/>
            <person name="Du Pasquier L."/>
            <person name="Boudinot P."/>
            <person name="Liberles D.A."/>
            <person name="Volff J.N."/>
            <person name="Philippe H."/>
            <person name="Lenhard B."/>
            <person name="Roest Crollius H."/>
            <person name="Wincker P."/>
            <person name="Chourrout D."/>
        </authorList>
    </citation>
    <scope>NUCLEOTIDE SEQUENCE [LARGE SCALE GENOMIC DNA]</scope>
</reference>
<evidence type="ECO:0000256" key="1">
    <source>
        <dbReference type="ARBA" id="ARBA00023157"/>
    </source>
</evidence>
<dbReference type="GO" id="GO:0005615">
    <property type="term" value="C:extracellular space"/>
    <property type="evidence" value="ECO:0007669"/>
    <property type="project" value="TreeGrafter"/>
</dbReference>
<keyword evidence="1" id="KW-1015">Disulfide bond</keyword>
<dbReference type="SUPFAM" id="SSF57492">
    <property type="entry name" value="Trefoil"/>
    <property type="match status" value="1"/>
</dbReference>
<dbReference type="InterPro" id="IPR044913">
    <property type="entry name" value="P_trefoil_dom_sf"/>
</dbReference>
<sequence length="820" mass="89983">MKLSGGLTVLIGSSDAFGLKDYLNYKYQNQVATDHNTVAIGRNDGTGLLPADITSLLLNVNQQSPNMGYSDMFQHMLSGDKSSVVKNMKDNYMNAAYASMQGSKLSPLFLQYAKSGTFKGNQQTMSKESIMYNMMPDPMATILRLKKSSISAVSAKGDDLLKRYVARGVVTDDPYLPDLLISGQKDNLKQYLFSKQLQTADPIMQTILYKKLGIQGGRTGANPAMNAKDEKDLIQTKLLMDNMKGDSINQVAPNDAYMMFKFLQTVSKSTDNGKGVTGAVPPSVILNVALGNDVAGIKADEFQEKFGVQANDFVCAAHKEMLRVPCMVNQEVVTPGECAAMGCCFNLDASPSPTMTMVPKCYHNLLGKIGVGIAQHMIDDASITTLFSGELPMLEDLTEAQNWAETQMPDVLRRLGKADGSYYGNPRGQESWWANNYDSTGKKFQIYATPAPNTREFEWKAHGPTAMPNAGQLEVPEIGGFVTGEEAAIKDLDFIINHHMDTVRSTLNSNSYTCQLIQPEHMISCYDNNYEALSQAGPEAACATKGCCYRELNLFDNNPVCYRSLRSGHCDVPLANRGNGSPADSFWTSNPYRTQCGAPDISRGECLLNPLCCFDTNPRFEGEAHCYKRGAAESLFDQKTGEMGSQCELTDITQRQNCFDDSSSFGKLLNRMATEDQCVEAGCCFSQAAADAASSMGVLGSMNLAGPHCFKRPADLDSTTTADNYALLDKVKVSDLKKVCANDPQWPSLFKRGWEKNAKGKWELAESTADKRPLSRQACTDAGGNLIMDRHKCIYEQGCCFEKDSNPINPWCYKARLVKP</sequence>
<protein>
    <recommendedName>
        <fullName evidence="3">P-type domain-containing protein</fullName>
    </recommendedName>
</protein>
<evidence type="ECO:0000256" key="2">
    <source>
        <dbReference type="PROSITE-ProRule" id="PRU00779"/>
    </source>
</evidence>
<dbReference type="PROSITE" id="PS51448">
    <property type="entry name" value="P_TREFOIL_2"/>
    <property type="match status" value="2"/>
</dbReference>
<dbReference type="InterPro" id="IPR017994">
    <property type="entry name" value="P_trefoil_chordata"/>
</dbReference>
<dbReference type="Proteomes" id="UP000011014">
    <property type="component" value="Unassembled WGS sequence"/>
</dbReference>
<dbReference type="EMBL" id="FN654681">
    <property type="protein sequence ID" value="CBY35817.1"/>
    <property type="molecule type" value="Genomic_DNA"/>
</dbReference>
<dbReference type="AlphaFoldDB" id="E4YK06"/>
<dbReference type="InterPro" id="IPR000519">
    <property type="entry name" value="P_trefoil_dom"/>
</dbReference>
<dbReference type="CDD" id="cd00111">
    <property type="entry name" value="Trefoil"/>
    <property type="match status" value="1"/>
</dbReference>
<dbReference type="Pfam" id="PF00088">
    <property type="entry name" value="Trefoil"/>
    <property type="match status" value="1"/>
</dbReference>